<dbReference type="EMBL" id="AP005163">
    <property type="protein sequence ID" value="BAC99734.1"/>
    <property type="molecule type" value="Genomic_DNA"/>
</dbReference>
<evidence type="ECO:0000313" key="3">
    <source>
        <dbReference type="EMBL" id="BAC99734.1"/>
    </source>
</evidence>
<evidence type="ECO:0000256" key="1">
    <source>
        <dbReference type="SAM" id="MobiDB-lite"/>
    </source>
</evidence>
<feature type="compositionally biased region" description="Low complexity" evidence="1">
    <location>
        <begin position="70"/>
        <end position="80"/>
    </location>
</feature>
<proteinExistence type="predicted"/>
<evidence type="ECO:0000313" key="4">
    <source>
        <dbReference type="Proteomes" id="UP000000763"/>
    </source>
</evidence>
<sequence>MQTGRITPLDPISGGFGLHGVRVAVQSAIYLLKNRWAPPVILLLHFSSLPSLSHFSSLSSLTLCLTRTAASGGRRAAAARRGGGGGGSSRCSSEARRRRRRRPVAGDEAASVGR</sequence>
<accession>Q6Z4W4</accession>
<name>Q6Z4W4_ORYSJ</name>
<reference evidence="4" key="4">
    <citation type="journal article" date="2008" name="Nucleic Acids Res.">
        <title>The rice annotation project database (RAP-DB): 2008 update.</title>
        <authorList>
            <consortium name="The rice annotation project (RAP)"/>
        </authorList>
    </citation>
    <scope>GENOME REANNOTATION</scope>
    <source>
        <strain evidence="4">cv. Nipponbare</strain>
    </source>
</reference>
<protein>
    <submittedName>
        <fullName evidence="3">Uncharacterized protein</fullName>
    </submittedName>
</protein>
<feature type="region of interest" description="Disordered" evidence="1">
    <location>
        <begin position="70"/>
        <end position="114"/>
    </location>
</feature>
<gene>
    <name evidence="2" type="ORF">OJ1014_B05.11</name>
    <name evidence="3" type="ORF">OSJNBa0053M06.44</name>
</gene>
<evidence type="ECO:0000313" key="2">
    <source>
        <dbReference type="EMBL" id="BAC99464.1"/>
    </source>
</evidence>
<dbReference type="Proteomes" id="UP000000763">
    <property type="component" value="Chromosome 8"/>
</dbReference>
<dbReference type="EMBL" id="AP004130">
    <property type="protein sequence ID" value="BAC99464.1"/>
    <property type="molecule type" value="Genomic_DNA"/>
</dbReference>
<dbReference type="AlphaFoldDB" id="Q6Z4W4"/>
<reference evidence="3" key="2">
    <citation type="submission" date="2002-05" db="EMBL/GenBank/DDBJ databases">
        <title>Oryza sativa nipponbare(GA3) genomic DNA, chromosome 8, BAC clone:OSJNBa0053M06.</title>
        <authorList>
            <person name="Sasaki T."/>
            <person name="Matsumoto T."/>
            <person name="Katayose Y."/>
        </authorList>
    </citation>
    <scope>NUCLEOTIDE SEQUENCE</scope>
</reference>
<reference evidence="2" key="1">
    <citation type="submission" date="2001-09" db="EMBL/GenBank/DDBJ databases">
        <title>Oryza sativa nipponbare(GA3) genomic DNA, chromosome 8, BAC clone:OJ1014_B05.</title>
        <authorList>
            <person name="Sasaki T."/>
            <person name="Matsumoto T."/>
            <person name="Yamamoto K."/>
        </authorList>
    </citation>
    <scope>NUCLEOTIDE SEQUENCE</scope>
</reference>
<organism evidence="3 4">
    <name type="scientific">Oryza sativa subsp. japonica</name>
    <name type="common">Rice</name>
    <dbReference type="NCBI Taxonomy" id="39947"/>
    <lineage>
        <taxon>Eukaryota</taxon>
        <taxon>Viridiplantae</taxon>
        <taxon>Streptophyta</taxon>
        <taxon>Embryophyta</taxon>
        <taxon>Tracheophyta</taxon>
        <taxon>Spermatophyta</taxon>
        <taxon>Magnoliopsida</taxon>
        <taxon>Liliopsida</taxon>
        <taxon>Poales</taxon>
        <taxon>Poaceae</taxon>
        <taxon>BOP clade</taxon>
        <taxon>Oryzoideae</taxon>
        <taxon>Oryzeae</taxon>
        <taxon>Oryzinae</taxon>
        <taxon>Oryza</taxon>
        <taxon>Oryza sativa</taxon>
    </lineage>
</organism>
<reference evidence="4" key="3">
    <citation type="journal article" date="2005" name="Nature">
        <title>The map-based sequence of the rice genome.</title>
        <authorList>
            <consortium name="International rice genome sequencing project (IRGSP)"/>
            <person name="Matsumoto T."/>
            <person name="Wu J."/>
            <person name="Kanamori H."/>
            <person name="Katayose Y."/>
            <person name="Fujisawa M."/>
            <person name="Namiki N."/>
            <person name="Mizuno H."/>
            <person name="Yamamoto K."/>
            <person name="Antonio B.A."/>
            <person name="Baba T."/>
            <person name="Sakata K."/>
            <person name="Nagamura Y."/>
            <person name="Aoki H."/>
            <person name="Arikawa K."/>
            <person name="Arita K."/>
            <person name="Bito T."/>
            <person name="Chiden Y."/>
            <person name="Fujitsuka N."/>
            <person name="Fukunaka R."/>
            <person name="Hamada M."/>
            <person name="Harada C."/>
            <person name="Hayashi A."/>
            <person name="Hijishita S."/>
            <person name="Honda M."/>
            <person name="Hosokawa S."/>
            <person name="Ichikawa Y."/>
            <person name="Idonuma A."/>
            <person name="Iijima M."/>
            <person name="Ikeda M."/>
            <person name="Ikeno M."/>
            <person name="Ito K."/>
            <person name="Ito S."/>
            <person name="Ito T."/>
            <person name="Ito Y."/>
            <person name="Ito Y."/>
            <person name="Iwabuchi A."/>
            <person name="Kamiya K."/>
            <person name="Karasawa W."/>
            <person name="Kurita K."/>
            <person name="Katagiri S."/>
            <person name="Kikuta A."/>
            <person name="Kobayashi H."/>
            <person name="Kobayashi N."/>
            <person name="Machita K."/>
            <person name="Maehara T."/>
            <person name="Masukawa M."/>
            <person name="Mizubayashi T."/>
            <person name="Mukai Y."/>
            <person name="Nagasaki H."/>
            <person name="Nagata Y."/>
            <person name="Naito S."/>
            <person name="Nakashima M."/>
            <person name="Nakama Y."/>
            <person name="Nakamichi Y."/>
            <person name="Nakamura M."/>
            <person name="Meguro A."/>
            <person name="Negishi M."/>
            <person name="Ohta I."/>
            <person name="Ohta T."/>
            <person name="Okamoto M."/>
            <person name="Ono N."/>
            <person name="Saji S."/>
            <person name="Sakaguchi M."/>
            <person name="Sakai K."/>
            <person name="Shibata M."/>
            <person name="Shimokawa T."/>
            <person name="Song J."/>
            <person name="Takazaki Y."/>
            <person name="Terasawa K."/>
            <person name="Tsugane M."/>
            <person name="Tsuji K."/>
            <person name="Ueda S."/>
            <person name="Waki K."/>
            <person name="Yamagata H."/>
            <person name="Yamamoto M."/>
            <person name="Yamamoto S."/>
            <person name="Yamane H."/>
            <person name="Yoshiki S."/>
            <person name="Yoshihara R."/>
            <person name="Yukawa K."/>
            <person name="Zhong H."/>
            <person name="Yano M."/>
            <person name="Yuan Q."/>
            <person name="Ouyang S."/>
            <person name="Liu J."/>
            <person name="Jones K.M."/>
            <person name="Gansberger K."/>
            <person name="Moffat K."/>
            <person name="Hill J."/>
            <person name="Bera J."/>
            <person name="Fadrosh D."/>
            <person name="Jin S."/>
            <person name="Johri S."/>
            <person name="Kim M."/>
            <person name="Overton L."/>
            <person name="Reardon M."/>
            <person name="Tsitrin T."/>
            <person name="Vuong H."/>
            <person name="Weaver B."/>
            <person name="Ciecko A."/>
            <person name="Tallon L."/>
            <person name="Jackson J."/>
            <person name="Pai G."/>
            <person name="Aken S.V."/>
            <person name="Utterback T."/>
            <person name="Reidmuller S."/>
            <person name="Feldblyum T."/>
            <person name="Hsiao J."/>
            <person name="Zismann V."/>
            <person name="Iobst S."/>
            <person name="de Vazeille A.R."/>
            <person name="Buell C.R."/>
            <person name="Ying K."/>
            <person name="Li Y."/>
            <person name="Lu T."/>
            <person name="Huang Y."/>
            <person name="Zhao Q."/>
            <person name="Feng Q."/>
            <person name="Zhang L."/>
            <person name="Zhu J."/>
            <person name="Weng Q."/>
            <person name="Mu J."/>
            <person name="Lu Y."/>
            <person name="Fan D."/>
            <person name="Liu Y."/>
            <person name="Guan J."/>
            <person name="Zhang Y."/>
            <person name="Yu S."/>
            <person name="Liu X."/>
            <person name="Zhang Y."/>
            <person name="Hong G."/>
            <person name="Han B."/>
            <person name="Choisne N."/>
            <person name="Demange N."/>
            <person name="Orjeda G."/>
            <person name="Samain S."/>
            <person name="Cattolico L."/>
            <person name="Pelletier E."/>
            <person name="Couloux A."/>
            <person name="Segurens B."/>
            <person name="Wincker P."/>
            <person name="D'Hont A."/>
            <person name="Scarpelli C."/>
            <person name="Weissenbach J."/>
            <person name="Salanoubat M."/>
            <person name="Quetier F."/>
            <person name="Yu Y."/>
            <person name="Kim H.R."/>
            <person name="Rambo T."/>
            <person name="Currie J."/>
            <person name="Collura K."/>
            <person name="Luo M."/>
            <person name="Yang T."/>
            <person name="Ammiraju J.S.S."/>
            <person name="Engler F."/>
            <person name="Soderlund C."/>
            <person name="Wing R.A."/>
            <person name="Palmer L.E."/>
            <person name="de la Bastide M."/>
            <person name="Spiegel L."/>
            <person name="Nascimento L."/>
            <person name="Zutavern T."/>
            <person name="O'Shaughnessy A."/>
            <person name="Dike S."/>
            <person name="Dedhia N."/>
            <person name="Preston R."/>
            <person name="Balija V."/>
            <person name="McCombie W.R."/>
            <person name="Chow T."/>
            <person name="Chen H."/>
            <person name="Chung M."/>
            <person name="Chen C."/>
            <person name="Shaw J."/>
            <person name="Wu H."/>
            <person name="Hsiao K."/>
            <person name="Chao Y."/>
            <person name="Chu M."/>
            <person name="Cheng C."/>
            <person name="Hour A."/>
            <person name="Lee P."/>
            <person name="Lin S."/>
            <person name="Lin Y."/>
            <person name="Liou J."/>
            <person name="Liu S."/>
            <person name="Hsing Y."/>
            <person name="Raghuvanshi S."/>
            <person name="Mohanty A."/>
            <person name="Bharti A.K."/>
            <person name="Gaur A."/>
            <person name="Gupta V."/>
            <person name="Kumar D."/>
            <person name="Ravi V."/>
            <person name="Vij S."/>
            <person name="Kapur A."/>
            <person name="Khurana P."/>
            <person name="Khurana P."/>
            <person name="Khurana J.P."/>
            <person name="Tyagi A.K."/>
            <person name="Gaikwad K."/>
            <person name="Singh A."/>
            <person name="Dalal V."/>
            <person name="Srivastava S."/>
            <person name="Dixit A."/>
            <person name="Pal A.K."/>
            <person name="Ghazi I.A."/>
            <person name="Yadav M."/>
            <person name="Pandit A."/>
            <person name="Bhargava A."/>
            <person name="Sureshbabu K."/>
            <person name="Batra K."/>
            <person name="Sharma T.R."/>
            <person name="Mohapatra T."/>
            <person name="Singh N.K."/>
            <person name="Messing J."/>
            <person name="Nelson A.B."/>
            <person name="Fuks G."/>
            <person name="Kavchok S."/>
            <person name="Keizer G."/>
            <person name="Linton E."/>
            <person name="Llaca V."/>
            <person name="Song R."/>
            <person name="Tanyolac B."/>
            <person name="Young S."/>
            <person name="Ho-Il K."/>
            <person name="Hahn J.H."/>
            <person name="Sangsakoo G."/>
            <person name="Vanavichit A."/>
            <person name="de Mattos Luiz.A.T."/>
            <person name="Zimmer P.D."/>
            <person name="Malone G."/>
            <person name="Dellagostin O."/>
            <person name="de Oliveira A.C."/>
            <person name="Bevan M."/>
            <person name="Bancroft I."/>
            <person name="Minx P."/>
            <person name="Cordum H."/>
            <person name="Wilson R."/>
            <person name="Cheng Z."/>
            <person name="Jin W."/>
            <person name="Jiang J."/>
            <person name="Leong S.A."/>
            <person name="Iwama H."/>
            <person name="Gojobori T."/>
            <person name="Itoh T."/>
            <person name="Niimura Y."/>
            <person name="Fujii Y."/>
            <person name="Habara T."/>
            <person name="Sakai H."/>
            <person name="Sato Y."/>
            <person name="Wilson G."/>
            <person name="Kumar K."/>
            <person name="McCouch S."/>
            <person name="Juretic N."/>
            <person name="Hoen D."/>
            <person name="Wright S."/>
            <person name="Bruskiewich R."/>
            <person name="Bureau T."/>
            <person name="Miyao A."/>
            <person name="Hirochika H."/>
            <person name="Nishikawa T."/>
            <person name="Kadowaki K."/>
            <person name="Sugiura M."/>
            <person name="Burr B."/>
            <person name="Sasaki T."/>
        </authorList>
    </citation>
    <scope>NUCLEOTIDE SEQUENCE [LARGE SCALE GENOMIC DNA]</scope>
    <source>
        <strain evidence="4">cv. Nipponbare</strain>
    </source>
</reference>